<keyword evidence="4" id="KW-1185">Reference proteome</keyword>
<keyword evidence="1" id="KW-0472">Membrane</keyword>
<keyword evidence="1" id="KW-1133">Transmembrane helix</keyword>
<gene>
    <name evidence="3" type="ORF">JCM14722_10100</name>
</gene>
<feature type="transmembrane region" description="Helical" evidence="1">
    <location>
        <begin position="173"/>
        <end position="191"/>
    </location>
</feature>
<reference evidence="3" key="1">
    <citation type="submission" date="2022-08" db="EMBL/GenBank/DDBJ databases">
        <title>Genome Sequence of the sulphate-reducing bacterium, Pseudodesulfovibrio portus JCM14722.</title>
        <authorList>
            <person name="Kondo R."/>
            <person name="Kataoka T."/>
        </authorList>
    </citation>
    <scope>NUCLEOTIDE SEQUENCE</scope>
    <source>
        <strain evidence="3">JCM 14722</strain>
    </source>
</reference>
<keyword evidence="2" id="KW-0732">Signal</keyword>
<dbReference type="RefSeq" id="WP_264983522.1">
    <property type="nucleotide sequence ID" value="NZ_AP026708.1"/>
</dbReference>
<accession>A0ABN6RUX4</accession>
<dbReference type="EMBL" id="AP026708">
    <property type="protein sequence ID" value="BDQ33468.1"/>
    <property type="molecule type" value="Genomic_DNA"/>
</dbReference>
<evidence type="ECO:0008006" key="5">
    <source>
        <dbReference type="Google" id="ProtNLM"/>
    </source>
</evidence>
<evidence type="ECO:0000313" key="4">
    <source>
        <dbReference type="Proteomes" id="UP001061361"/>
    </source>
</evidence>
<dbReference type="Proteomes" id="UP001061361">
    <property type="component" value="Chromosome"/>
</dbReference>
<evidence type="ECO:0000256" key="2">
    <source>
        <dbReference type="SAM" id="SignalP"/>
    </source>
</evidence>
<feature type="chain" id="PRO_5046137467" description="VPLPA-CTERM sorting domain-containing protein" evidence="2">
    <location>
        <begin position="24"/>
        <end position="196"/>
    </location>
</feature>
<evidence type="ECO:0000313" key="3">
    <source>
        <dbReference type="EMBL" id="BDQ33468.1"/>
    </source>
</evidence>
<name>A0ABN6RUX4_9BACT</name>
<keyword evidence="1" id="KW-0812">Transmembrane</keyword>
<feature type="signal peptide" evidence="2">
    <location>
        <begin position="1"/>
        <end position="23"/>
    </location>
</feature>
<organism evidence="3 4">
    <name type="scientific">Pseudodesulfovibrio portus</name>
    <dbReference type="NCBI Taxonomy" id="231439"/>
    <lineage>
        <taxon>Bacteria</taxon>
        <taxon>Pseudomonadati</taxon>
        <taxon>Thermodesulfobacteriota</taxon>
        <taxon>Desulfovibrionia</taxon>
        <taxon>Desulfovibrionales</taxon>
        <taxon>Desulfovibrionaceae</taxon>
    </lineage>
</organism>
<protein>
    <recommendedName>
        <fullName evidence="5">VPLPA-CTERM sorting domain-containing protein</fullName>
    </recommendedName>
</protein>
<sequence length="196" mass="21000">MRAYRLMILTASAVLLMSVSAFALPFPSTLDNFTSKDTSEYLSLNSIVPGTEGASPMNDVPGGLWDVSFAYEEAGHNNLWTAPTGEQLSNEGAWGATVSGVQLAGSSFYDVDDQELFSMADNNAVWIFTILNDFTVNGTTFLAGNLLIAFNDAWNGDSDYDDMILQASRAATPIPGAVWLLGTGLAGLIGLRRSRQ</sequence>
<evidence type="ECO:0000256" key="1">
    <source>
        <dbReference type="SAM" id="Phobius"/>
    </source>
</evidence>
<proteinExistence type="predicted"/>